<dbReference type="Proteomes" id="UP001341840">
    <property type="component" value="Unassembled WGS sequence"/>
</dbReference>
<comment type="caution">
    <text evidence="1">The sequence shown here is derived from an EMBL/GenBank/DDBJ whole genome shotgun (WGS) entry which is preliminary data.</text>
</comment>
<keyword evidence="2" id="KW-1185">Reference proteome</keyword>
<name>A0ABU6UL37_9FABA</name>
<protein>
    <submittedName>
        <fullName evidence="1">Uncharacterized protein</fullName>
    </submittedName>
</protein>
<organism evidence="1 2">
    <name type="scientific">Stylosanthes scabra</name>
    <dbReference type="NCBI Taxonomy" id="79078"/>
    <lineage>
        <taxon>Eukaryota</taxon>
        <taxon>Viridiplantae</taxon>
        <taxon>Streptophyta</taxon>
        <taxon>Embryophyta</taxon>
        <taxon>Tracheophyta</taxon>
        <taxon>Spermatophyta</taxon>
        <taxon>Magnoliopsida</taxon>
        <taxon>eudicotyledons</taxon>
        <taxon>Gunneridae</taxon>
        <taxon>Pentapetalae</taxon>
        <taxon>rosids</taxon>
        <taxon>fabids</taxon>
        <taxon>Fabales</taxon>
        <taxon>Fabaceae</taxon>
        <taxon>Papilionoideae</taxon>
        <taxon>50 kb inversion clade</taxon>
        <taxon>dalbergioids sensu lato</taxon>
        <taxon>Dalbergieae</taxon>
        <taxon>Pterocarpus clade</taxon>
        <taxon>Stylosanthes</taxon>
    </lineage>
</organism>
<evidence type="ECO:0000313" key="2">
    <source>
        <dbReference type="Proteomes" id="UP001341840"/>
    </source>
</evidence>
<sequence>MDEMDNVQALLNESQDLNLDEVLAAVASSTVGVAPVSPVELIATSTWSSLSTWLGSWKVMPVAPCSASMATPSCFGPEERAMLNEVHQMVKKSEGMEKSIKGLECTLDRMNSMLCSLVAKGGHKPTIVLESPARVDVVRAGQVLGSNPRQIPALCKGLGQPTNDKGKGLALDFTGVIEKLQWSSGLPKVGQGRAFTEYNPSMRTPEKILEGLAQPQSLTQLCPITQGAISCSSPPMTPVCPNIKQVEHIPVNPMLAAEIPANSSFHNNNAAVVNAMKPIALVMGIEPPVSFIPEASVRFSLMTLTLSENALCKPIS</sequence>
<evidence type="ECO:0000313" key="1">
    <source>
        <dbReference type="EMBL" id="MED6160778.1"/>
    </source>
</evidence>
<dbReference type="EMBL" id="JASCZI010121245">
    <property type="protein sequence ID" value="MED6160778.1"/>
    <property type="molecule type" value="Genomic_DNA"/>
</dbReference>
<accession>A0ABU6UL37</accession>
<proteinExistence type="predicted"/>
<gene>
    <name evidence="1" type="ORF">PIB30_054513</name>
</gene>
<reference evidence="1 2" key="1">
    <citation type="journal article" date="2023" name="Plants (Basel)">
        <title>Bridging the Gap: Combining Genomics and Transcriptomics Approaches to Understand Stylosanthes scabra, an Orphan Legume from the Brazilian Caatinga.</title>
        <authorList>
            <person name="Ferreira-Neto J.R.C."/>
            <person name="da Silva M.D."/>
            <person name="Binneck E."/>
            <person name="de Melo N.F."/>
            <person name="da Silva R.H."/>
            <person name="de Melo A.L.T.M."/>
            <person name="Pandolfi V."/>
            <person name="Bustamante F.O."/>
            <person name="Brasileiro-Vidal A.C."/>
            <person name="Benko-Iseppon A.M."/>
        </authorList>
    </citation>
    <scope>NUCLEOTIDE SEQUENCE [LARGE SCALE GENOMIC DNA]</scope>
    <source>
        <tissue evidence="1">Leaves</tissue>
    </source>
</reference>